<comment type="caution">
    <text evidence="2">The sequence shown here is derived from an EMBL/GenBank/DDBJ whole genome shotgun (WGS) entry which is preliminary data.</text>
</comment>
<feature type="compositionally biased region" description="Polar residues" evidence="1">
    <location>
        <begin position="59"/>
        <end position="73"/>
    </location>
</feature>
<name>A0AAE1BYJ4_9PEZI</name>
<feature type="region of interest" description="Disordered" evidence="1">
    <location>
        <begin position="41"/>
        <end position="80"/>
    </location>
</feature>
<dbReference type="InterPro" id="IPR019410">
    <property type="entry name" value="Methyltransf_16"/>
</dbReference>
<reference evidence="2" key="1">
    <citation type="submission" date="2023-07" db="EMBL/GenBank/DDBJ databases">
        <title>Black Yeasts Isolated from many extreme environments.</title>
        <authorList>
            <person name="Coleine C."/>
            <person name="Stajich J.E."/>
            <person name="Selbmann L."/>
        </authorList>
    </citation>
    <scope>NUCLEOTIDE SEQUENCE</scope>
    <source>
        <strain evidence="2">CCFEE 5485</strain>
    </source>
</reference>
<dbReference type="GO" id="GO:0008757">
    <property type="term" value="F:S-adenosylmethionine-dependent methyltransferase activity"/>
    <property type="evidence" value="ECO:0007669"/>
    <property type="project" value="UniProtKB-ARBA"/>
</dbReference>
<dbReference type="PANTHER" id="PTHR14614">
    <property type="entry name" value="HEPATOCELLULAR CARCINOMA-ASSOCIATED ANTIGEN"/>
    <property type="match status" value="1"/>
</dbReference>
<organism evidence="2 3">
    <name type="scientific">Recurvomyces mirabilis</name>
    <dbReference type="NCBI Taxonomy" id="574656"/>
    <lineage>
        <taxon>Eukaryota</taxon>
        <taxon>Fungi</taxon>
        <taxon>Dikarya</taxon>
        <taxon>Ascomycota</taxon>
        <taxon>Pezizomycotina</taxon>
        <taxon>Dothideomycetes</taxon>
        <taxon>Dothideomycetidae</taxon>
        <taxon>Mycosphaerellales</taxon>
        <taxon>Teratosphaeriaceae</taxon>
        <taxon>Recurvomyces</taxon>
    </lineage>
</organism>
<dbReference type="GeneID" id="89963223"/>
<evidence type="ECO:0000256" key="1">
    <source>
        <dbReference type="SAM" id="MobiDB-lite"/>
    </source>
</evidence>
<accession>A0AAE1BYJ4</accession>
<dbReference type="Gene3D" id="3.40.50.150">
    <property type="entry name" value="Vaccinia Virus protein VP39"/>
    <property type="match status" value="1"/>
</dbReference>
<protein>
    <submittedName>
        <fullName evidence="2">Protein-lysine N-methyltransferase rrg1</fullName>
    </submittedName>
</protein>
<dbReference type="InterPro" id="IPR029063">
    <property type="entry name" value="SAM-dependent_MTases_sf"/>
</dbReference>
<proteinExistence type="predicted"/>
<dbReference type="AlphaFoldDB" id="A0AAE1BYJ4"/>
<keyword evidence="3" id="KW-1185">Reference proteome</keyword>
<gene>
    <name evidence="2" type="primary">rrg1</name>
    <name evidence="2" type="ORF">LTR78_007382</name>
</gene>
<dbReference type="PANTHER" id="PTHR14614:SF156">
    <property type="entry name" value="PROTEIN-LYSINE N-METHYLTRANSFERASE EFM2"/>
    <property type="match status" value="1"/>
</dbReference>
<dbReference type="Pfam" id="PF10294">
    <property type="entry name" value="Methyltransf_16"/>
    <property type="match status" value="1"/>
</dbReference>
<dbReference type="RefSeq" id="XP_064693508.1">
    <property type="nucleotide sequence ID" value="XM_064838683.1"/>
</dbReference>
<dbReference type="GO" id="GO:0005829">
    <property type="term" value="C:cytosol"/>
    <property type="evidence" value="ECO:0007669"/>
    <property type="project" value="TreeGrafter"/>
</dbReference>
<dbReference type="Proteomes" id="UP001274830">
    <property type="component" value="Unassembled WGS sequence"/>
</dbReference>
<dbReference type="SUPFAM" id="SSF53335">
    <property type="entry name" value="S-adenosyl-L-methionine-dependent methyltransferases"/>
    <property type="match status" value="1"/>
</dbReference>
<evidence type="ECO:0000313" key="3">
    <source>
        <dbReference type="Proteomes" id="UP001274830"/>
    </source>
</evidence>
<dbReference type="EMBL" id="JAUTXT010000030">
    <property type="protein sequence ID" value="KAK3672796.1"/>
    <property type="molecule type" value="Genomic_DNA"/>
</dbReference>
<sequence length="376" mass="41010">MATGNGLLTARDLGLHADDEGVLDVLDLPQLHTRPTTKTLLSTLDDLSSQPPPWEATPRNGTPRTRSGASTPATKRRKVRSEGVPAYLTRIVANPLVWIENDEEKERIWETAARRLAERSGRTAMGDLTRVFEIPLGRSACKEGEGGKGVLALKDGLVDRNGDDEMEYLDLTLHEPALTADNLANAEILELGAGTGLVGMAAAAVFQRTVYLTDLPEIVPNLERNIMANEEVIRACSHGEGKVATGVLDWSDPAEFCPGTEADHSRPKHSFPLILVADPIYSSDHPGLLVNAIDYHLSRDVDARVVVEMPVREAYASERQDFRDKMLGLGLVICEEEEEVGYDDWGGSGGEDGDGGEEAFGAEVRCWWSVWGWKTA</sequence>
<evidence type="ECO:0000313" key="2">
    <source>
        <dbReference type="EMBL" id="KAK3672796.1"/>
    </source>
</evidence>